<reference evidence="3 4" key="1">
    <citation type="submission" date="2019-06" db="EMBL/GenBank/DDBJ databases">
        <title>Sequencing the genomes of 1000 actinobacteria strains.</title>
        <authorList>
            <person name="Klenk H.-P."/>
        </authorList>
    </citation>
    <scope>NUCLEOTIDE SEQUENCE [LARGE SCALE GENOMIC DNA]</scope>
    <source>
        <strain evidence="3 4">DSM 45301</strain>
    </source>
</reference>
<keyword evidence="4" id="KW-1185">Reference proteome</keyword>
<accession>A0A543DJW9</accession>
<dbReference type="SUPFAM" id="SSF53474">
    <property type="entry name" value="alpha/beta-Hydrolases"/>
    <property type="match status" value="1"/>
</dbReference>
<sequence length="289" mass="31022">MIGHFADAAAQARFDDAYARALARLPEPAAVHDVPTAFGRVRVRRFGTDGRVPLLLLPGRSGSTAMWEPNLAAWAAERSVHAVDVLGEAGSSVQERPIRDADDQAAWLAATLSGLGLERAHLVGASFGGWLAVNLALRDTRAIASLSLIDPACVFGRIPVRMVLASLAALPASPEWLRDRMLSWISGGVPVDDEPIARLIATAMREYRLGVPPPAYPRDDALRGLHVPTLALIAGRSRVHHAPRALARARLLPDVQAELWPAASHAISGERAREVNARVLEFVTGVEGR</sequence>
<organism evidence="3 4">
    <name type="scientific">Pseudonocardia kunmingensis</name>
    <dbReference type="NCBI Taxonomy" id="630975"/>
    <lineage>
        <taxon>Bacteria</taxon>
        <taxon>Bacillati</taxon>
        <taxon>Actinomycetota</taxon>
        <taxon>Actinomycetes</taxon>
        <taxon>Pseudonocardiales</taxon>
        <taxon>Pseudonocardiaceae</taxon>
        <taxon>Pseudonocardia</taxon>
    </lineage>
</organism>
<dbReference type="Gene3D" id="3.40.50.1820">
    <property type="entry name" value="alpha/beta hydrolase"/>
    <property type="match status" value="1"/>
</dbReference>
<comment type="caution">
    <text evidence="3">The sequence shown here is derived from an EMBL/GenBank/DDBJ whole genome shotgun (WGS) entry which is preliminary data.</text>
</comment>
<evidence type="ECO:0000313" key="4">
    <source>
        <dbReference type="Proteomes" id="UP000315677"/>
    </source>
</evidence>
<dbReference type="Proteomes" id="UP000315677">
    <property type="component" value="Unassembled WGS sequence"/>
</dbReference>
<evidence type="ECO:0000259" key="2">
    <source>
        <dbReference type="Pfam" id="PF12697"/>
    </source>
</evidence>
<keyword evidence="1" id="KW-0378">Hydrolase</keyword>
<dbReference type="InterPro" id="IPR029058">
    <property type="entry name" value="AB_hydrolase_fold"/>
</dbReference>
<gene>
    <name evidence="3" type="ORF">FB558_5389</name>
</gene>
<dbReference type="PANTHER" id="PTHR43798">
    <property type="entry name" value="MONOACYLGLYCEROL LIPASE"/>
    <property type="match status" value="1"/>
</dbReference>
<dbReference type="GO" id="GO:0016020">
    <property type="term" value="C:membrane"/>
    <property type="evidence" value="ECO:0007669"/>
    <property type="project" value="TreeGrafter"/>
</dbReference>
<dbReference type="EMBL" id="VFPA01000003">
    <property type="protein sequence ID" value="TQM09626.1"/>
    <property type="molecule type" value="Genomic_DNA"/>
</dbReference>
<feature type="domain" description="AB hydrolase-1" evidence="2">
    <location>
        <begin position="54"/>
        <end position="277"/>
    </location>
</feature>
<dbReference type="OrthoDB" id="5513277at2"/>
<dbReference type="InterPro" id="IPR000073">
    <property type="entry name" value="AB_hydrolase_1"/>
</dbReference>
<name>A0A543DJW9_9PSEU</name>
<dbReference type="PANTHER" id="PTHR43798:SF31">
    <property type="entry name" value="AB HYDROLASE SUPERFAMILY PROTEIN YCLE"/>
    <property type="match status" value="1"/>
</dbReference>
<proteinExistence type="predicted"/>
<dbReference type="GO" id="GO:0016787">
    <property type="term" value="F:hydrolase activity"/>
    <property type="evidence" value="ECO:0007669"/>
    <property type="project" value="UniProtKB-KW"/>
</dbReference>
<evidence type="ECO:0000313" key="3">
    <source>
        <dbReference type="EMBL" id="TQM09626.1"/>
    </source>
</evidence>
<dbReference type="Pfam" id="PF12697">
    <property type="entry name" value="Abhydrolase_6"/>
    <property type="match status" value="1"/>
</dbReference>
<evidence type="ECO:0000256" key="1">
    <source>
        <dbReference type="ARBA" id="ARBA00022801"/>
    </source>
</evidence>
<dbReference type="InterPro" id="IPR050266">
    <property type="entry name" value="AB_hydrolase_sf"/>
</dbReference>
<dbReference type="RefSeq" id="WP_142057929.1">
    <property type="nucleotide sequence ID" value="NZ_VFPA01000003.1"/>
</dbReference>
<dbReference type="AlphaFoldDB" id="A0A543DJW9"/>
<protein>
    <submittedName>
        <fullName evidence="3">Pimeloyl-ACP methyl ester carboxylesterase</fullName>
    </submittedName>
</protein>